<dbReference type="EMBL" id="CADILH010000001">
    <property type="protein sequence ID" value="CAB3929951.1"/>
    <property type="molecule type" value="Genomic_DNA"/>
</dbReference>
<organism evidence="2 3">
    <name type="scientific">Achromobacter insolitus</name>
    <dbReference type="NCBI Taxonomy" id="217204"/>
    <lineage>
        <taxon>Bacteria</taxon>
        <taxon>Pseudomonadati</taxon>
        <taxon>Pseudomonadota</taxon>
        <taxon>Betaproteobacteria</taxon>
        <taxon>Burkholderiales</taxon>
        <taxon>Alcaligenaceae</taxon>
        <taxon>Achromobacter</taxon>
    </lineage>
</organism>
<keyword evidence="3" id="KW-1185">Reference proteome</keyword>
<evidence type="ECO:0000313" key="3">
    <source>
        <dbReference type="Proteomes" id="UP000494183"/>
    </source>
</evidence>
<dbReference type="RefSeq" id="WP_175200930.1">
    <property type="nucleotide sequence ID" value="NZ_CADILH010000001.1"/>
</dbReference>
<evidence type="ECO:0000259" key="1">
    <source>
        <dbReference type="Pfam" id="PF22036"/>
    </source>
</evidence>
<dbReference type="AlphaFoldDB" id="A0A6S7F6L0"/>
<accession>A0A6S7F6L0</accession>
<dbReference type="InterPro" id="IPR012674">
    <property type="entry name" value="Calycin"/>
</dbReference>
<dbReference type="Gene3D" id="2.40.128.20">
    <property type="match status" value="1"/>
</dbReference>
<evidence type="ECO:0000313" key="2">
    <source>
        <dbReference type="EMBL" id="CAB3929951.1"/>
    </source>
</evidence>
<dbReference type="SUPFAM" id="SSF50814">
    <property type="entry name" value="Lipocalins"/>
    <property type="match status" value="1"/>
</dbReference>
<reference evidence="2 3" key="1">
    <citation type="submission" date="2020-04" db="EMBL/GenBank/DDBJ databases">
        <authorList>
            <person name="De Canck E."/>
        </authorList>
    </citation>
    <scope>NUCLEOTIDE SEQUENCE [LARGE SCALE GENOMIC DNA]</scope>
    <source>
        <strain evidence="2 3">LMG 6000</strain>
    </source>
</reference>
<name>A0A6S7F6L0_9BURK</name>
<gene>
    <name evidence="2" type="ORF">LMG6000_01004</name>
</gene>
<proteinExistence type="predicted"/>
<protein>
    <recommendedName>
        <fullName evidence="1">MoaF-like domain-containing protein</fullName>
    </recommendedName>
</protein>
<sequence>MSTPNTSRPLFAGRSFRVDYDGLSAHNIYSEDGKTIRYAIVSGAYAGASGEAQCQWQEVSDGVYAISWQEADGATVVHIDDFIDGRSQAYFTAVDQGFYRMQGPLTELAIQDAQDI</sequence>
<feature type="domain" description="MoaF-like" evidence="1">
    <location>
        <begin position="12"/>
        <end position="106"/>
    </location>
</feature>
<dbReference type="InterPro" id="IPR053892">
    <property type="entry name" value="MoaF-like"/>
</dbReference>
<dbReference type="Proteomes" id="UP000494183">
    <property type="component" value="Unassembled WGS sequence"/>
</dbReference>
<dbReference type="Pfam" id="PF22036">
    <property type="entry name" value="MoaF_like"/>
    <property type="match status" value="1"/>
</dbReference>